<organism evidence="1 2">
    <name type="scientific">Haloquadratum walsbyi J07HQW2</name>
    <dbReference type="NCBI Taxonomy" id="1238425"/>
    <lineage>
        <taxon>Archaea</taxon>
        <taxon>Methanobacteriati</taxon>
        <taxon>Methanobacteriota</taxon>
        <taxon>Stenosarchaea group</taxon>
        <taxon>Halobacteria</taxon>
        <taxon>Halobacteriales</taxon>
        <taxon>Haloferacaceae</taxon>
        <taxon>Haloquadratum</taxon>
    </lineage>
</organism>
<dbReference type="AlphaFoldDB" id="U1PJP7"/>
<name>U1PJP7_9EURY</name>
<reference evidence="1 2" key="1">
    <citation type="journal article" date="2013" name="PLoS ONE">
        <title>Assembly-driven community genomics of a hypersaline microbial ecosystem.</title>
        <authorList>
            <person name="Podell S."/>
            <person name="Ugalde J.A."/>
            <person name="Narasingarao P."/>
            <person name="Banfield J.F."/>
            <person name="Heidelberg K.B."/>
            <person name="Allen E.E."/>
        </authorList>
    </citation>
    <scope>NUCLEOTIDE SEQUENCE [LARGE SCALE GENOMIC DNA]</scope>
    <source>
        <strain evidence="2">J07HQW2</strain>
    </source>
</reference>
<sequence>MSNAGLVQYFYQEPRNTLLVDPRTIFTIGIISVVLFDDLNALF</sequence>
<protein>
    <recommendedName>
        <fullName evidence="3">Preprotein translocase subunit SecG</fullName>
    </recommendedName>
</protein>
<dbReference type="STRING" id="1238425.J07HQW2_00301"/>
<dbReference type="HOGENOM" id="CLU_208205_0_0_2"/>
<proteinExistence type="predicted"/>
<evidence type="ECO:0008006" key="3">
    <source>
        <dbReference type="Google" id="ProtNLM"/>
    </source>
</evidence>
<gene>
    <name evidence="1" type="ORF">J07HQW2_00301</name>
</gene>
<dbReference type="Proteomes" id="UP000030710">
    <property type="component" value="Unassembled WGS sequence"/>
</dbReference>
<evidence type="ECO:0000313" key="1">
    <source>
        <dbReference type="EMBL" id="ERG93867.1"/>
    </source>
</evidence>
<evidence type="ECO:0000313" key="2">
    <source>
        <dbReference type="Proteomes" id="UP000030710"/>
    </source>
</evidence>
<dbReference type="EMBL" id="KE356561">
    <property type="protein sequence ID" value="ERG93867.1"/>
    <property type="molecule type" value="Genomic_DNA"/>
</dbReference>
<accession>U1PJP7</accession>